<evidence type="ECO:0000259" key="1">
    <source>
        <dbReference type="SMART" id="SM00256"/>
    </source>
</evidence>
<dbReference type="NCBIfam" id="TIGR01640">
    <property type="entry name" value="F_box_assoc_1"/>
    <property type="match status" value="1"/>
</dbReference>
<dbReference type="SMART" id="SM00256">
    <property type="entry name" value="FBOX"/>
    <property type="match status" value="1"/>
</dbReference>
<dbReference type="KEGG" id="aly:9327412"/>
<dbReference type="eggNOG" id="ENOG502S9E8">
    <property type="taxonomic scope" value="Eukaryota"/>
</dbReference>
<dbReference type="Gramene" id="scaffold_104302.1">
    <property type="protein sequence ID" value="scaffold_104302.1"/>
    <property type="gene ID" value="scaffold_104302.1"/>
</dbReference>
<protein>
    <recommendedName>
        <fullName evidence="1">F-box domain-containing protein</fullName>
    </recommendedName>
</protein>
<dbReference type="SUPFAM" id="SSF81383">
    <property type="entry name" value="F-box domain"/>
    <property type="match status" value="1"/>
</dbReference>
<evidence type="ECO:0000313" key="3">
    <source>
        <dbReference type="Proteomes" id="UP000008694"/>
    </source>
</evidence>
<dbReference type="OrthoDB" id="1110775at2759"/>
<dbReference type="PANTHER" id="PTHR31111">
    <property type="entry name" value="BNAA05G37150D PROTEIN-RELATED"/>
    <property type="match status" value="1"/>
</dbReference>
<name>D7KAR5_ARALL</name>
<dbReference type="EMBL" id="GL348713">
    <property type="protein sequence ID" value="EFH70298.1"/>
    <property type="molecule type" value="Genomic_DNA"/>
</dbReference>
<proteinExistence type="predicted"/>
<keyword evidence="3" id="KW-1185">Reference proteome</keyword>
<gene>
    <name evidence="2" type="ORF">ARALYDRAFT_891508</name>
</gene>
<dbReference type="InterPro" id="IPR001810">
    <property type="entry name" value="F-box_dom"/>
</dbReference>
<dbReference type="InterPro" id="IPR013187">
    <property type="entry name" value="F-box-assoc_dom_typ3"/>
</dbReference>
<dbReference type="PANTHER" id="PTHR31111:SF130">
    <property type="entry name" value="F-BOX ASSOCIATED UBIQUITINATION EFFECTOR FAMILY PROTEIN"/>
    <property type="match status" value="1"/>
</dbReference>
<dbReference type="InterPro" id="IPR017451">
    <property type="entry name" value="F-box-assoc_interact_dom"/>
</dbReference>
<dbReference type="Proteomes" id="UP000008694">
    <property type="component" value="Unassembled WGS sequence"/>
</dbReference>
<dbReference type="InterPro" id="IPR036047">
    <property type="entry name" value="F-box-like_dom_sf"/>
</dbReference>
<sequence>MISDFIPDGLVLEILSRLPAKSIARFQCVSKLWASMLSLPYFTELFLTRTSAQPRLLFAIEKRGSWSFFSLPQQYEKSSSSLVLAAEYHMKFPPDNMQINIRSNHWFPCVYASGLIFFYGMLIKEKGHYGVPVICNPITRRYAVLPYLQRYQMPYTFFGFDPIDKQFKVLLMDYPFGLDHHKILTVGKGDMSWRRIKCSLKHSIMSKGICINGVLYYLGETSADNPLIVCFDISSEKFKFIHRESSCQLINYKGKLGVIYRDYFANDAIELRVWILEDVEKHEWSKYAYSSRDNKFLAHFDSIVGVTATGEIVLSMADYRFKQPFYFCYFNPERNTFQRVYIEGLGEYQRRNHSRVYVFANHVEDLNVNDSNLLKSSIYAPYVKIEEEEEE</sequence>
<feature type="domain" description="F-box" evidence="1">
    <location>
        <begin position="6"/>
        <end position="46"/>
    </location>
</feature>
<organism evidence="3">
    <name type="scientific">Arabidopsis lyrata subsp. lyrata</name>
    <name type="common">Lyre-leaved rock-cress</name>
    <dbReference type="NCBI Taxonomy" id="81972"/>
    <lineage>
        <taxon>Eukaryota</taxon>
        <taxon>Viridiplantae</taxon>
        <taxon>Streptophyta</taxon>
        <taxon>Embryophyta</taxon>
        <taxon>Tracheophyta</taxon>
        <taxon>Spermatophyta</taxon>
        <taxon>Magnoliopsida</taxon>
        <taxon>eudicotyledons</taxon>
        <taxon>Gunneridae</taxon>
        <taxon>Pentapetalae</taxon>
        <taxon>rosids</taxon>
        <taxon>malvids</taxon>
        <taxon>Brassicales</taxon>
        <taxon>Brassicaceae</taxon>
        <taxon>Camelineae</taxon>
        <taxon>Arabidopsis</taxon>
    </lineage>
</organism>
<dbReference type="CDD" id="cd22157">
    <property type="entry name" value="F-box_AtFBW1-like"/>
    <property type="match status" value="1"/>
</dbReference>
<dbReference type="AlphaFoldDB" id="D7KAR5"/>
<reference evidence="3" key="1">
    <citation type="journal article" date="2011" name="Nat. Genet.">
        <title>The Arabidopsis lyrata genome sequence and the basis of rapid genome size change.</title>
        <authorList>
            <person name="Hu T.T."/>
            <person name="Pattyn P."/>
            <person name="Bakker E.G."/>
            <person name="Cao J."/>
            <person name="Cheng J.-F."/>
            <person name="Clark R.M."/>
            <person name="Fahlgren N."/>
            <person name="Fawcett J.A."/>
            <person name="Grimwood J."/>
            <person name="Gundlach H."/>
            <person name="Haberer G."/>
            <person name="Hollister J.D."/>
            <person name="Ossowski S."/>
            <person name="Ottilar R.P."/>
            <person name="Salamov A.A."/>
            <person name="Schneeberger K."/>
            <person name="Spannagl M."/>
            <person name="Wang X."/>
            <person name="Yang L."/>
            <person name="Nasrallah M.E."/>
            <person name="Bergelson J."/>
            <person name="Carrington J.C."/>
            <person name="Gaut B.S."/>
            <person name="Schmutz J."/>
            <person name="Mayer K.F.X."/>
            <person name="Van de Peer Y."/>
            <person name="Grigoriev I.V."/>
            <person name="Nordborg M."/>
            <person name="Weigel D."/>
            <person name="Guo Y.-L."/>
        </authorList>
    </citation>
    <scope>NUCLEOTIDE SEQUENCE [LARGE SCALE GENOMIC DNA]</scope>
    <source>
        <strain evidence="3">cv. MN47</strain>
    </source>
</reference>
<dbReference type="Gene3D" id="1.20.1280.50">
    <property type="match status" value="1"/>
</dbReference>
<dbReference type="Pfam" id="PF08268">
    <property type="entry name" value="FBA_3"/>
    <property type="match status" value="1"/>
</dbReference>
<accession>D7KAR5</accession>
<evidence type="ECO:0000313" key="2">
    <source>
        <dbReference type="EMBL" id="EFH70298.1"/>
    </source>
</evidence>
<dbReference type="Pfam" id="PF00646">
    <property type="entry name" value="F-box"/>
    <property type="match status" value="1"/>
</dbReference>
<dbReference type="HOGENOM" id="CLU_027176_8_1_1"/>